<reference evidence="2" key="1">
    <citation type="submission" date="2014-03" db="EMBL/GenBank/DDBJ databases">
        <authorList>
            <person name="Aksoy S."/>
            <person name="Warren W."/>
            <person name="Wilson R.K."/>
        </authorList>
    </citation>
    <scope>NUCLEOTIDE SEQUENCE [LARGE SCALE GENOMIC DNA]</scope>
    <source>
        <strain evidence="2">IAEA</strain>
    </source>
</reference>
<sequence>MHEAVPMSPELRENKASTRTLRTLQTLLLSEKQTIAKLVADYIKELNLVAKRVCGVLWKLKVVVPVANRFITVVQNIKNKTGNHIRAIACHLRYIRT</sequence>
<protein>
    <submittedName>
        <fullName evidence="1">Uncharacterized protein</fullName>
    </submittedName>
</protein>
<evidence type="ECO:0000313" key="2">
    <source>
        <dbReference type="Proteomes" id="UP000091820"/>
    </source>
</evidence>
<organism evidence="1 2">
    <name type="scientific">Glossina brevipalpis</name>
    <dbReference type="NCBI Taxonomy" id="37001"/>
    <lineage>
        <taxon>Eukaryota</taxon>
        <taxon>Metazoa</taxon>
        <taxon>Ecdysozoa</taxon>
        <taxon>Arthropoda</taxon>
        <taxon>Hexapoda</taxon>
        <taxon>Insecta</taxon>
        <taxon>Pterygota</taxon>
        <taxon>Neoptera</taxon>
        <taxon>Endopterygota</taxon>
        <taxon>Diptera</taxon>
        <taxon>Brachycera</taxon>
        <taxon>Muscomorpha</taxon>
        <taxon>Hippoboscoidea</taxon>
        <taxon>Glossinidae</taxon>
        <taxon>Glossina</taxon>
    </lineage>
</organism>
<evidence type="ECO:0000313" key="1">
    <source>
        <dbReference type="EnsemblMetazoa" id="GBRI040509-PA"/>
    </source>
</evidence>
<reference evidence="1" key="2">
    <citation type="submission" date="2020-05" db="UniProtKB">
        <authorList>
            <consortium name="EnsemblMetazoa"/>
        </authorList>
    </citation>
    <scope>IDENTIFICATION</scope>
    <source>
        <strain evidence="1">IAEA</strain>
    </source>
</reference>
<name>A0A1A9X185_9MUSC</name>
<dbReference type="Proteomes" id="UP000091820">
    <property type="component" value="Unassembled WGS sequence"/>
</dbReference>
<dbReference type="EnsemblMetazoa" id="GBRI040509-RA">
    <property type="protein sequence ID" value="GBRI040509-PA"/>
    <property type="gene ID" value="GBRI040509"/>
</dbReference>
<dbReference type="VEuPathDB" id="VectorBase:GBRI040509"/>
<accession>A0A1A9X185</accession>
<dbReference type="AlphaFoldDB" id="A0A1A9X185"/>
<keyword evidence="2" id="KW-1185">Reference proteome</keyword>
<proteinExistence type="predicted"/>